<protein>
    <submittedName>
        <fullName evidence="3">Uncharacterized protein</fullName>
    </submittedName>
</protein>
<reference evidence="3 4" key="1">
    <citation type="submission" date="2016-07" db="EMBL/GenBank/DDBJ databases">
        <title>Pervasive Adenine N6-methylation of Active Genes in Fungi.</title>
        <authorList>
            <consortium name="DOE Joint Genome Institute"/>
            <person name="Mondo S.J."/>
            <person name="Dannebaum R.O."/>
            <person name="Kuo R.C."/>
            <person name="Labutti K."/>
            <person name="Haridas S."/>
            <person name="Kuo A."/>
            <person name="Salamov A."/>
            <person name="Ahrendt S.R."/>
            <person name="Lipzen A."/>
            <person name="Sullivan W."/>
            <person name="Andreopoulos W.B."/>
            <person name="Clum A."/>
            <person name="Lindquist E."/>
            <person name="Daum C."/>
            <person name="Ramamoorthy G.K."/>
            <person name="Gryganskyi A."/>
            <person name="Culley D."/>
            <person name="Magnuson J.K."/>
            <person name="James T.Y."/>
            <person name="O'Malley M.A."/>
            <person name="Stajich J.E."/>
            <person name="Spatafora J.W."/>
            <person name="Visel A."/>
            <person name="Grigoriev I.V."/>
        </authorList>
    </citation>
    <scope>NUCLEOTIDE SEQUENCE [LARGE SCALE GENOMIC DNA]</scope>
    <source>
        <strain evidence="3 4">NRRL 3301</strain>
    </source>
</reference>
<evidence type="ECO:0000256" key="1">
    <source>
        <dbReference type="SAM" id="MobiDB-lite"/>
    </source>
</evidence>
<feature type="compositionally biased region" description="Pro residues" evidence="1">
    <location>
        <begin position="130"/>
        <end position="139"/>
    </location>
</feature>
<feature type="transmembrane region" description="Helical" evidence="2">
    <location>
        <begin position="37"/>
        <end position="60"/>
    </location>
</feature>
<name>A0A1X2GPQ0_9FUNG</name>
<feature type="compositionally biased region" description="Low complexity" evidence="1">
    <location>
        <begin position="140"/>
        <end position="149"/>
    </location>
</feature>
<dbReference type="Proteomes" id="UP000242146">
    <property type="component" value="Unassembled WGS sequence"/>
</dbReference>
<dbReference type="AlphaFoldDB" id="A0A1X2GPQ0"/>
<feature type="region of interest" description="Disordered" evidence="1">
    <location>
        <begin position="82"/>
        <end position="149"/>
    </location>
</feature>
<organism evidence="3 4">
    <name type="scientific">Hesseltinella vesiculosa</name>
    <dbReference type="NCBI Taxonomy" id="101127"/>
    <lineage>
        <taxon>Eukaryota</taxon>
        <taxon>Fungi</taxon>
        <taxon>Fungi incertae sedis</taxon>
        <taxon>Mucoromycota</taxon>
        <taxon>Mucoromycotina</taxon>
        <taxon>Mucoromycetes</taxon>
        <taxon>Mucorales</taxon>
        <taxon>Cunninghamellaceae</taxon>
        <taxon>Hesseltinella</taxon>
    </lineage>
</organism>
<gene>
    <name evidence="3" type="ORF">DM01DRAFT_1371723</name>
</gene>
<keyword evidence="2" id="KW-0812">Transmembrane</keyword>
<accession>A0A1X2GPQ0</accession>
<evidence type="ECO:0000256" key="2">
    <source>
        <dbReference type="SAM" id="Phobius"/>
    </source>
</evidence>
<dbReference type="EMBL" id="MCGT01000006">
    <property type="protein sequence ID" value="ORX58700.1"/>
    <property type="molecule type" value="Genomic_DNA"/>
</dbReference>
<dbReference type="OrthoDB" id="10542409at2759"/>
<evidence type="ECO:0000313" key="4">
    <source>
        <dbReference type="Proteomes" id="UP000242146"/>
    </source>
</evidence>
<keyword evidence="4" id="KW-1185">Reference proteome</keyword>
<proteinExistence type="predicted"/>
<keyword evidence="2" id="KW-0472">Membrane</keyword>
<comment type="caution">
    <text evidence="3">The sequence shown here is derived from an EMBL/GenBank/DDBJ whole genome shotgun (WGS) entry which is preliminary data.</text>
</comment>
<keyword evidence="2" id="KW-1133">Transmembrane helix</keyword>
<feature type="compositionally biased region" description="Low complexity" evidence="1">
    <location>
        <begin position="101"/>
        <end position="129"/>
    </location>
</feature>
<sequence length="149" mass="16486">MGYGTVGDCELLTRPVISTAFVSCSPDGVYFCTCHDYGGAIIFALVFVLVILPCSFYTFYRRRRLARLRALNTQAQVNAAANYAPPVQGQTYPPPPPPSNYQYSAYDQQQPQQGQYATSQQYSTAQPYQYNPPPPPQSPPQYASPKTAV</sequence>
<evidence type="ECO:0000313" key="3">
    <source>
        <dbReference type="EMBL" id="ORX58700.1"/>
    </source>
</evidence>